<dbReference type="NCBIfam" id="TIGR03465">
    <property type="entry name" value="HpnD"/>
    <property type="match status" value="1"/>
</dbReference>
<dbReference type="EMBL" id="SJKD01000004">
    <property type="protein sequence ID" value="TCC48919.1"/>
    <property type="molecule type" value="Genomic_DNA"/>
</dbReference>
<comment type="pathway">
    <text evidence="1">Carotenoid biosynthesis; phytoene biosynthesis.</text>
</comment>
<dbReference type="OrthoDB" id="9807580at2"/>
<dbReference type="InterPro" id="IPR044843">
    <property type="entry name" value="Trans_IPPS_bact-type"/>
</dbReference>
<dbReference type="Pfam" id="PF00494">
    <property type="entry name" value="SQS_PSY"/>
    <property type="match status" value="1"/>
</dbReference>
<dbReference type="AlphaFoldDB" id="A0A4R0JQ46"/>
<evidence type="ECO:0000256" key="2">
    <source>
        <dbReference type="ARBA" id="ARBA00022679"/>
    </source>
</evidence>
<dbReference type="UniPathway" id="UPA00799"/>
<dbReference type="PROSITE" id="PS01045">
    <property type="entry name" value="SQUALEN_PHYTOEN_SYN_2"/>
    <property type="match status" value="1"/>
</dbReference>
<dbReference type="InterPro" id="IPR033904">
    <property type="entry name" value="Trans_IPPS_HH"/>
</dbReference>
<gene>
    <name evidence="3" type="primary">hpnD</name>
    <name evidence="3" type="ORF">E0H75_20350</name>
</gene>
<evidence type="ECO:0000313" key="3">
    <source>
        <dbReference type="EMBL" id="TCC48919.1"/>
    </source>
</evidence>
<reference evidence="3 4" key="1">
    <citation type="submission" date="2019-02" db="EMBL/GenBank/DDBJ databases">
        <title>Kribbella capetownensis sp. nov. and Kribbella speibonae sp. nov., isolated from soil.</title>
        <authorList>
            <person name="Curtis S.M."/>
            <person name="Norton I."/>
            <person name="Everest G.J."/>
            <person name="Meyers P.R."/>
        </authorList>
    </citation>
    <scope>NUCLEOTIDE SEQUENCE [LARGE SCALE GENOMIC DNA]</scope>
    <source>
        <strain evidence="3 4">YM53</strain>
    </source>
</reference>
<dbReference type="GO" id="GO:0016117">
    <property type="term" value="P:carotenoid biosynthetic process"/>
    <property type="evidence" value="ECO:0007669"/>
    <property type="project" value="InterPro"/>
</dbReference>
<protein>
    <submittedName>
        <fullName evidence="3">Squalene synthase HpnD</fullName>
        <ecNumber evidence="3">2.5.1.21</ecNumber>
    </submittedName>
</protein>
<dbReference type="GO" id="GO:0051996">
    <property type="term" value="F:squalene synthase [NAD(P)H] activity"/>
    <property type="evidence" value="ECO:0007669"/>
    <property type="project" value="UniProtKB-EC"/>
</dbReference>
<dbReference type="GO" id="GO:0004311">
    <property type="term" value="F:geranylgeranyl diphosphate synthase activity"/>
    <property type="evidence" value="ECO:0007669"/>
    <property type="project" value="InterPro"/>
</dbReference>
<keyword evidence="2 3" id="KW-0808">Transferase</keyword>
<dbReference type="Gene3D" id="1.10.600.10">
    <property type="entry name" value="Farnesyl Diphosphate Synthase"/>
    <property type="match status" value="1"/>
</dbReference>
<dbReference type="InterPro" id="IPR002060">
    <property type="entry name" value="Squ/phyt_synthse"/>
</dbReference>
<dbReference type="SFLD" id="SFLDS00005">
    <property type="entry name" value="Isoprenoid_Synthase_Type_I"/>
    <property type="match status" value="1"/>
</dbReference>
<dbReference type="CDD" id="cd00683">
    <property type="entry name" value="Trans_IPPS_HH"/>
    <property type="match status" value="1"/>
</dbReference>
<evidence type="ECO:0000313" key="4">
    <source>
        <dbReference type="Proteomes" id="UP000293342"/>
    </source>
</evidence>
<dbReference type="InterPro" id="IPR008949">
    <property type="entry name" value="Isoprenoid_synthase_dom_sf"/>
</dbReference>
<dbReference type="InterPro" id="IPR017828">
    <property type="entry name" value="SQ_synth_HpnD-like"/>
</dbReference>
<name>A0A4R0JQ46_9ACTN</name>
<organism evidence="3 4">
    <name type="scientific">Kribbella capetownensis</name>
    <dbReference type="NCBI Taxonomy" id="1572659"/>
    <lineage>
        <taxon>Bacteria</taxon>
        <taxon>Bacillati</taxon>
        <taxon>Actinomycetota</taxon>
        <taxon>Actinomycetes</taxon>
        <taxon>Propionibacteriales</taxon>
        <taxon>Kribbellaceae</taxon>
        <taxon>Kribbella</taxon>
    </lineage>
</organism>
<dbReference type="RefSeq" id="WP_131515154.1">
    <property type="nucleotide sequence ID" value="NZ_SJKD01000004.1"/>
</dbReference>
<dbReference type="SFLD" id="SFLDG01212">
    <property type="entry name" value="Phytoene_synthase_like"/>
    <property type="match status" value="1"/>
</dbReference>
<sequence>MTMTGSPTVLDAYVACAEITRTEARNFYYGIRLLPPQKRNALCALYALARRIDDIGDGDLPLEEKRTALHRIRKNLGRLDDVNEPVYVAVADAVRRFPVPIGAFEELVDGVETDLSQVRIADFDELVVYCRRVAGSVGRLCLSIFGPTEADADLDTLALYADQLGIALQQTNILRDIREDLGNDRIYLPADELERFGVRLTFDERGNLDDPQGRLAAYIRFATGRAQDWYSLGWRLLPSLDWRSGASCRAMSGIYHHLLRRIAANPVLVYDRRLSLSAGEKAQVAIASLAGARS</sequence>
<accession>A0A4R0JQ46</accession>
<dbReference type="InterPro" id="IPR019845">
    <property type="entry name" value="Squalene/phytoene_synthase_CS"/>
</dbReference>
<keyword evidence="4" id="KW-1185">Reference proteome</keyword>
<dbReference type="SUPFAM" id="SSF48576">
    <property type="entry name" value="Terpenoid synthases"/>
    <property type="match status" value="1"/>
</dbReference>
<dbReference type="EC" id="2.5.1.21" evidence="3"/>
<dbReference type="PANTHER" id="PTHR31480">
    <property type="entry name" value="BIFUNCTIONAL LYCOPENE CYCLASE/PHYTOENE SYNTHASE"/>
    <property type="match status" value="1"/>
</dbReference>
<proteinExistence type="predicted"/>
<evidence type="ECO:0000256" key="1">
    <source>
        <dbReference type="ARBA" id="ARBA00004684"/>
    </source>
</evidence>
<dbReference type="SFLD" id="SFLDG01018">
    <property type="entry name" value="Squalene/Phytoene_Synthase_Lik"/>
    <property type="match status" value="1"/>
</dbReference>
<comment type="caution">
    <text evidence="3">The sequence shown here is derived from an EMBL/GenBank/DDBJ whole genome shotgun (WGS) entry which is preliminary data.</text>
</comment>
<dbReference type="Proteomes" id="UP000293342">
    <property type="component" value="Unassembled WGS sequence"/>
</dbReference>